<sequence>MTLFFHKILDKKLEKQFIQIQNQQTLTIQHNQKVLILLLLLIFAIQKGLENNWSSFAFNAFGLIFIIVSYKYVNKTSIYYKYLLLVIVELFNFFYPFNRLMKIPPNQDTYLDGYFICLGTLAIINSFDIKTRYLMLIPIFGFNLAADPHESNLFWSQVFKFSLMILLDIQYKFQQEIIRRKQFLKLSCKAIVQSFIEKEQMIETFQVQYCDDSKQIQLINEKTKQRVNEFQQIDFKQKIRNVIIRPKSKRLENLIEDNIFNFSGKLSLELFLFYFLNKTQKVNDARLVEFLKKHKQKVELDGMIDETLNQIVVYKLHHHTHPQALVIIKQLQVKTQIEQLKLKYENQNLIIKYLMNILNCSLRLCMNDASFINQKTNLQKLSFQVQKILFKQQSQLIKAWNQFTNLIDFVQLSCNVNPLTSFNIIQLINSVIQITKNLIPENNIQIELINKLQCQQIYSNSGKVKQLFLNLLFYIYEKNPHQITITLLEEQFDLNNTFTITINYKSQIKISQRELHHFPIINPLKFKDFQHNIKNSMYLEIPISIFIVRLLGPKNKIIMKKQFQECTLQFSLYKLIQSDMQLQKALNLKSENQIIVQSEIQPIHTQYISIQHLNQKNYEEG</sequence>
<keyword evidence="1" id="KW-1133">Transmembrane helix</keyword>
<dbReference type="Proteomes" id="UP000688137">
    <property type="component" value="Unassembled WGS sequence"/>
</dbReference>
<feature type="transmembrane region" description="Helical" evidence="1">
    <location>
        <begin position="56"/>
        <end position="73"/>
    </location>
</feature>
<name>A0A8S1P2D9_PARPR</name>
<evidence type="ECO:0000313" key="3">
    <source>
        <dbReference type="Proteomes" id="UP000688137"/>
    </source>
</evidence>
<proteinExistence type="predicted"/>
<reference evidence="2" key="1">
    <citation type="submission" date="2021-01" db="EMBL/GenBank/DDBJ databases">
        <authorList>
            <consortium name="Genoscope - CEA"/>
            <person name="William W."/>
        </authorList>
    </citation>
    <scope>NUCLEOTIDE SEQUENCE</scope>
</reference>
<organism evidence="2 3">
    <name type="scientific">Paramecium primaurelia</name>
    <dbReference type="NCBI Taxonomy" id="5886"/>
    <lineage>
        <taxon>Eukaryota</taxon>
        <taxon>Sar</taxon>
        <taxon>Alveolata</taxon>
        <taxon>Ciliophora</taxon>
        <taxon>Intramacronucleata</taxon>
        <taxon>Oligohymenophorea</taxon>
        <taxon>Peniculida</taxon>
        <taxon>Parameciidae</taxon>
        <taxon>Paramecium</taxon>
    </lineage>
</organism>
<feature type="transmembrane region" description="Helical" evidence="1">
    <location>
        <begin position="79"/>
        <end position="97"/>
    </location>
</feature>
<dbReference type="AlphaFoldDB" id="A0A8S1P2D9"/>
<keyword evidence="3" id="KW-1185">Reference proteome</keyword>
<evidence type="ECO:0008006" key="4">
    <source>
        <dbReference type="Google" id="ProtNLM"/>
    </source>
</evidence>
<protein>
    <recommendedName>
        <fullName evidence="4">Transmembrane protein</fullName>
    </recommendedName>
</protein>
<dbReference type="EMBL" id="CAJJDM010000102">
    <property type="protein sequence ID" value="CAD8095714.1"/>
    <property type="molecule type" value="Genomic_DNA"/>
</dbReference>
<evidence type="ECO:0000256" key="1">
    <source>
        <dbReference type="SAM" id="Phobius"/>
    </source>
</evidence>
<evidence type="ECO:0000313" key="2">
    <source>
        <dbReference type="EMBL" id="CAD8095714.1"/>
    </source>
</evidence>
<keyword evidence="1" id="KW-0472">Membrane</keyword>
<gene>
    <name evidence="2" type="ORF">PPRIM_AZ9-3.1.T0990115</name>
</gene>
<comment type="caution">
    <text evidence="2">The sequence shown here is derived from an EMBL/GenBank/DDBJ whole genome shotgun (WGS) entry which is preliminary data.</text>
</comment>
<keyword evidence="1" id="KW-0812">Transmembrane</keyword>
<accession>A0A8S1P2D9</accession>
<dbReference type="OMA" id="ENNWSSF"/>